<evidence type="ECO:0000313" key="2">
    <source>
        <dbReference type="Proteomes" id="UP001249851"/>
    </source>
</evidence>
<comment type="caution">
    <text evidence="1">The sequence shown here is derived from an EMBL/GenBank/DDBJ whole genome shotgun (WGS) entry which is preliminary data.</text>
</comment>
<reference evidence="1" key="1">
    <citation type="journal article" date="2023" name="G3 (Bethesda)">
        <title>Whole genome assembly and annotation of the endangered Caribbean coral Acropora cervicornis.</title>
        <authorList>
            <person name="Selwyn J.D."/>
            <person name="Vollmer S.V."/>
        </authorList>
    </citation>
    <scope>NUCLEOTIDE SEQUENCE</scope>
    <source>
        <strain evidence="1">K2</strain>
    </source>
</reference>
<accession>A0AAD9Q329</accession>
<organism evidence="1 2">
    <name type="scientific">Acropora cervicornis</name>
    <name type="common">Staghorn coral</name>
    <dbReference type="NCBI Taxonomy" id="6130"/>
    <lineage>
        <taxon>Eukaryota</taxon>
        <taxon>Metazoa</taxon>
        <taxon>Cnidaria</taxon>
        <taxon>Anthozoa</taxon>
        <taxon>Hexacorallia</taxon>
        <taxon>Scleractinia</taxon>
        <taxon>Astrocoeniina</taxon>
        <taxon>Acroporidae</taxon>
        <taxon>Acropora</taxon>
    </lineage>
</organism>
<gene>
    <name evidence="1" type="ORF">P5673_025236</name>
</gene>
<name>A0AAD9Q329_ACRCE</name>
<dbReference type="EMBL" id="JARQWQ010000077">
    <property type="protein sequence ID" value="KAK2553476.1"/>
    <property type="molecule type" value="Genomic_DNA"/>
</dbReference>
<dbReference type="AlphaFoldDB" id="A0AAD9Q329"/>
<sequence length="95" mass="10983">MKLKRKARRYLSLFSCYSNSKSHMTNYFNFKLSTDVEKNPGPTQNNTHSYETIIKLCDVHSVSKIPIIITIYGAHIEIKYSFSGENQITLTLLSY</sequence>
<protein>
    <submittedName>
        <fullName evidence="1">Uncharacterized protein</fullName>
    </submittedName>
</protein>
<reference evidence="1" key="2">
    <citation type="journal article" date="2023" name="Science">
        <title>Genomic signatures of disease resistance in endangered staghorn corals.</title>
        <authorList>
            <person name="Vollmer S.V."/>
            <person name="Selwyn J.D."/>
            <person name="Despard B.A."/>
            <person name="Roesel C.L."/>
        </authorList>
    </citation>
    <scope>NUCLEOTIDE SEQUENCE</scope>
    <source>
        <strain evidence="1">K2</strain>
    </source>
</reference>
<keyword evidence="2" id="KW-1185">Reference proteome</keyword>
<evidence type="ECO:0000313" key="1">
    <source>
        <dbReference type="EMBL" id="KAK2553476.1"/>
    </source>
</evidence>
<proteinExistence type="predicted"/>
<dbReference type="Proteomes" id="UP001249851">
    <property type="component" value="Unassembled WGS sequence"/>
</dbReference>